<evidence type="ECO:0000256" key="1">
    <source>
        <dbReference type="SAM" id="Phobius"/>
    </source>
</evidence>
<dbReference type="Proteomes" id="UP000287239">
    <property type="component" value="Unassembled WGS sequence"/>
</dbReference>
<evidence type="ECO:0000313" key="3">
    <source>
        <dbReference type="Proteomes" id="UP000287239"/>
    </source>
</evidence>
<dbReference type="AlphaFoldDB" id="A0A429ZSJ2"/>
<feature type="transmembrane region" description="Helical" evidence="1">
    <location>
        <begin position="132"/>
        <end position="155"/>
    </location>
</feature>
<keyword evidence="1" id="KW-1133">Transmembrane helix</keyword>
<gene>
    <name evidence="2" type="ORF">CBF35_05040</name>
</gene>
<dbReference type="GeneID" id="98567728"/>
<accession>A0A429ZSJ2</accession>
<dbReference type="EMBL" id="NGJU01000006">
    <property type="protein sequence ID" value="RST96598.1"/>
    <property type="molecule type" value="Genomic_DNA"/>
</dbReference>
<dbReference type="RefSeq" id="WP_126778879.1">
    <property type="nucleotide sequence ID" value="NZ_NGJU01000006.1"/>
</dbReference>
<proteinExistence type="predicted"/>
<reference evidence="2 3" key="1">
    <citation type="submission" date="2017-05" db="EMBL/GenBank/DDBJ databases">
        <title>Vagococcus spp. assemblies.</title>
        <authorList>
            <person name="Gulvik C.A."/>
        </authorList>
    </citation>
    <scope>NUCLEOTIDE SEQUENCE [LARGE SCALE GENOMIC DNA]</scope>
    <source>
        <strain evidence="2 3">NCFB 2777</strain>
    </source>
</reference>
<keyword evidence="1" id="KW-0472">Membrane</keyword>
<sequence length="207" mass="24035">MNKEHFLTELKIHLKALPPQQLAYILKMYNDKFDKLLVDGMSEVLISQELGNPRELANQILEEFGIDHADEKQPYDEWQEFTSPRHETPYHSYYERPKPTSFFVRFCQVTGVLLFNFLFMIWILLSAFLVLFSGWLVAVIFLLLPIAGIIAFITASGAFGLFQLFFSILFCGVGLIGLAILIPLTKYSLRFNKLYVEWTFNTLRGRH</sequence>
<feature type="transmembrane region" description="Helical" evidence="1">
    <location>
        <begin position="161"/>
        <end position="184"/>
    </location>
</feature>
<comment type="caution">
    <text evidence="2">The sequence shown here is derived from an EMBL/GenBank/DDBJ whole genome shotgun (WGS) entry which is preliminary data.</text>
</comment>
<name>A0A429ZSJ2_9ENTE</name>
<evidence type="ECO:0008006" key="4">
    <source>
        <dbReference type="Google" id="ProtNLM"/>
    </source>
</evidence>
<dbReference type="OrthoDB" id="9804829at2"/>
<dbReference type="Pfam" id="PF22564">
    <property type="entry name" value="HAAS"/>
    <property type="match status" value="1"/>
</dbReference>
<keyword evidence="1" id="KW-0812">Transmembrane</keyword>
<keyword evidence="3" id="KW-1185">Reference proteome</keyword>
<feature type="transmembrane region" description="Helical" evidence="1">
    <location>
        <begin position="102"/>
        <end position="125"/>
    </location>
</feature>
<organism evidence="2 3">
    <name type="scientific">Vagococcus salmoninarum</name>
    <dbReference type="NCBI Taxonomy" id="2739"/>
    <lineage>
        <taxon>Bacteria</taxon>
        <taxon>Bacillati</taxon>
        <taxon>Bacillota</taxon>
        <taxon>Bacilli</taxon>
        <taxon>Lactobacillales</taxon>
        <taxon>Enterococcaceae</taxon>
        <taxon>Vagococcus</taxon>
    </lineage>
</organism>
<evidence type="ECO:0000313" key="2">
    <source>
        <dbReference type="EMBL" id="RST96598.1"/>
    </source>
</evidence>
<protein>
    <recommendedName>
        <fullName evidence="4">DUF1700 domain-containing protein</fullName>
    </recommendedName>
</protein>